<dbReference type="Pfam" id="PF13419">
    <property type="entry name" value="HAD_2"/>
    <property type="match status" value="1"/>
</dbReference>
<dbReference type="NCBIfam" id="TIGR01549">
    <property type="entry name" value="HAD-SF-IA-v1"/>
    <property type="match status" value="1"/>
</dbReference>
<dbReference type="NCBIfam" id="TIGR01509">
    <property type="entry name" value="HAD-SF-IA-v3"/>
    <property type="match status" value="1"/>
</dbReference>
<dbReference type="InterPro" id="IPR041492">
    <property type="entry name" value="HAD_2"/>
</dbReference>
<comment type="caution">
    <text evidence="5">The sequence shown here is derived from an EMBL/GenBank/DDBJ whole genome shotgun (WGS) entry which is preliminary data.</text>
</comment>
<dbReference type="SFLD" id="SFLDS00003">
    <property type="entry name" value="Haloacid_Dehalogenase"/>
    <property type="match status" value="1"/>
</dbReference>
<keyword evidence="2 5" id="KW-0378">Hydrolase</keyword>
<dbReference type="SUPFAM" id="SSF56784">
    <property type="entry name" value="HAD-like"/>
    <property type="match status" value="1"/>
</dbReference>
<keyword evidence="1" id="KW-0479">Metal-binding</keyword>
<dbReference type="InterPro" id="IPR006439">
    <property type="entry name" value="HAD-SF_hydro_IA"/>
</dbReference>
<proteinExistence type="predicted"/>
<reference evidence="5 6" key="1">
    <citation type="journal article" date="2020" name="mSystems">
        <title>Defining Genomic and Predicted Metabolic Features of the Acetobacterium Genus.</title>
        <authorList>
            <person name="Ross D.E."/>
            <person name="Marshall C.W."/>
            <person name="Gulliver D."/>
            <person name="May H.D."/>
            <person name="Norman R.S."/>
        </authorList>
    </citation>
    <scope>NUCLEOTIDE SEQUENCE [LARGE SCALE GENOMIC DNA]</scope>
    <source>
        <strain evidence="5 6">DSM 9173</strain>
    </source>
</reference>
<evidence type="ECO:0000256" key="4">
    <source>
        <dbReference type="ARBA" id="ARBA00023277"/>
    </source>
</evidence>
<sequence length="227" mass="25681">MHKYKGIVFDLDGTLINSLEDLIDSCNTVMAQHGFPTYAYEDGKKLIGRGLRNLIRDAVPEKYRCDDAFVDELTDLLRTEYSINYIKKTKPYPGIIKVLDYLKINRIPYGVCTNKPDSVAKSLIQILFKGYDFVDVVGFTSDDLRKPNPTTTLALAKKMGVEPEECLYVGDSMVDYETGTNAGMLPVLCTWGFESPEVISKFEDAFWIDNPLRIIEALRDGKEMYSA</sequence>
<organism evidence="5 6">
    <name type="scientific">Acetobacterium tundrae</name>
    <dbReference type="NCBI Taxonomy" id="132932"/>
    <lineage>
        <taxon>Bacteria</taxon>
        <taxon>Bacillati</taxon>
        <taxon>Bacillota</taxon>
        <taxon>Clostridia</taxon>
        <taxon>Eubacteriales</taxon>
        <taxon>Eubacteriaceae</taxon>
        <taxon>Acetobacterium</taxon>
    </lineage>
</organism>
<dbReference type="InterPro" id="IPR023214">
    <property type="entry name" value="HAD_sf"/>
</dbReference>
<name>A0ABR6WMB3_9FIRM</name>
<dbReference type="RefSeq" id="WP_148604672.1">
    <property type="nucleotide sequence ID" value="NZ_RXYB01000015.1"/>
</dbReference>
<evidence type="ECO:0000256" key="3">
    <source>
        <dbReference type="ARBA" id="ARBA00022842"/>
    </source>
</evidence>
<dbReference type="SFLD" id="SFLDG01129">
    <property type="entry name" value="C1.5:_HAD__Beta-PGM__Phosphata"/>
    <property type="match status" value="1"/>
</dbReference>
<dbReference type="Gene3D" id="1.10.150.240">
    <property type="entry name" value="Putative phosphatase, domain 2"/>
    <property type="match status" value="1"/>
</dbReference>
<keyword evidence="3" id="KW-0460">Magnesium</keyword>
<dbReference type="PRINTS" id="PR00413">
    <property type="entry name" value="HADHALOGNASE"/>
</dbReference>
<dbReference type="Proteomes" id="UP000653358">
    <property type="component" value="Unassembled WGS sequence"/>
</dbReference>
<dbReference type="SFLD" id="SFLDG01135">
    <property type="entry name" value="C1.5.6:_HAD__Beta-PGM__Phospha"/>
    <property type="match status" value="1"/>
</dbReference>
<dbReference type="InterPro" id="IPR050155">
    <property type="entry name" value="HAD-like_hydrolase_sf"/>
</dbReference>
<evidence type="ECO:0000256" key="1">
    <source>
        <dbReference type="ARBA" id="ARBA00022723"/>
    </source>
</evidence>
<dbReference type="PANTHER" id="PTHR43434">
    <property type="entry name" value="PHOSPHOGLYCOLATE PHOSPHATASE"/>
    <property type="match status" value="1"/>
</dbReference>
<protein>
    <submittedName>
        <fullName evidence="5">HAD-IA family hydrolase</fullName>
    </submittedName>
</protein>
<accession>A0ABR6WMB3</accession>
<keyword evidence="6" id="KW-1185">Reference proteome</keyword>
<dbReference type="InterPro" id="IPR023198">
    <property type="entry name" value="PGP-like_dom2"/>
</dbReference>
<evidence type="ECO:0000256" key="2">
    <source>
        <dbReference type="ARBA" id="ARBA00022801"/>
    </source>
</evidence>
<dbReference type="Gene3D" id="3.40.50.1000">
    <property type="entry name" value="HAD superfamily/HAD-like"/>
    <property type="match status" value="1"/>
</dbReference>
<keyword evidence="4" id="KW-0119">Carbohydrate metabolism</keyword>
<dbReference type="PANTHER" id="PTHR43434:SF23">
    <property type="entry name" value="PHOSPHOGLYCOLATE PHOSPHATASE"/>
    <property type="match status" value="1"/>
</dbReference>
<evidence type="ECO:0000313" key="6">
    <source>
        <dbReference type="Proteomes" id="UP000653358"/>
    </source>
</evidence>
<dbReference type="GO" id="GO:0016787">
    <property type="term" value="F:hydrolase activity"/>
    <property type="evidence" value="ECO:0007669"/>
    <property type="project" value="UniProtKB-KW"/>
</dbReference>
<gene>
    <name evidence="5" type="ORF">GH807_10995</name>
</gene>
<evidence type="ECO:0000313" key="5">
    <source>
        <dbReference type="EMBL" id="MBC3797572.1"/>
    </source>
</evidence>
<dbReference type="InterPro" id="IPR036412">
    <property type="entry name" value="HAD-like_sf"/>
</dbReference>
<dbReference type="EMBL" id="WJBB01000013">
    <property type="protein sequence ID" value="MBC3797572.1"/>
    <property type="molecule type" value="Genomic_DNA"/>
</dbReference>